<sequence>MDNHLIVAEPLTGGVGRCRELLEVLDGPKVVHWLDERIRCRHLTVTVVRSLPWG</sequence>
<evidence type="ECO:0000313" key="1">
    <source>
        <dbReference type="EMBL" id="MDI3417102.1"/>
    </source>
</evidence>
<name>A0ABT6SR41_9ACTN</name>
<reference evidence="1 2" key="1">
    <citation type="submission" date="2023-05" db="EMBL/GenBank/DDBJ databases">
        <title>Draft genome sequence of Streptomyces sp. B-S-A12 isolated from a cave soil in Thailand.</title>
        <authorList>
            <person name="Chamroensaksri N."/>
            <person name="Muangham S."/>
        </authorList>
    </citation>
    <scope>NUCLEOTIDE SEQUENCE [LARGE SCALE GENOMIC DNA]</scope>
    <source>
        <strain evidence="1 2">B-S-A12</strain>
    </source>
</reference>
<proteinExistence type="predicted"/>
<evidence type="ECO:0000313" key="2">
    <source>
        <dbReference type="Proteomes" id="UP001237105"/>
    </source>
</evidence>
<dbReference type="RefSeq" id="WP_282533025.1">
    <property type="nucleotide sequence ID" value="NZ_JASCIS010000001.1"/>
</dbReference>
<comment type="caution">
    <text evidence="1">The sequence shown here is derived from an EMBL/GenBank/DDBJ whole genome shotgun (WGS) entry which is preliminary data.</text>
</comment>
<accession>A0ABT6SR41</accession>
<organism evidence="1 2">
    <name type="scientific">Streptomyces luteolus</name>
    <dbReference type="NCBI Taxonomy" id="3043615"/>
    <lineage>
        <taxon>Bacteria</taxon>
        <taxon>Bacillati</taxon>
        <taxon>Actinomycetota</taxon>
        <taxon>Actinomycetes</taxon>
        <taxon>Kitasatosporales</taxon>
        <taxon>Streptomycetaceae</taxon>
        <taxon>Streptomyces</taxon>
    </lineage>
</organism>
<dbReference type="EMBL" id="JASCIS010000001">
    <property type="protein sequence ID" value="MDI3417102.1"/>
    <property type="molecule type" value="Genomic_DNA"/>
</dbReference>
<dbReference type="Proteomes" id="UP001237105">
    <property type="component" value="Unassembled WGS sequence"/>
</dbReference>
<gene>
    <name evidence="1" type="ORF">QIT00_00750</name>
</gene>
<protein>
    <submittedName>
        <fullName evidence="1">Uncharacterized protein</fullName>
    </submittedName>
</protein>
<keyword evidence="2" id="KW-1185">Reference proteome</keyword>